<dbReference type="Pfam" id="PF07583">
    <property type="entry name" value="PSCyt2"/>
    <property type="match status" value="1"/>
</dbReference>
<gene>
    <name evidence="3" type="ORF">J8F10_19360</name>
</gene>
<dbReference type="RefSeq" id="WP_210656433.1">
    <property type="nucleotide sequence ID" value="NZ_JAGKQQ010000001.1"/>
</dbReference>
<evidence type="ECO:0000313" key="4">
    <source>
        <dbReference type="Proteomes" id="UP000676565"/>
    </source>
</evidence>
<dbReference type="Pfam" id="PF07587">
    <property type="entry name" value="PSD1"/>
    <property type="match status" value="1"/>
</dbReference>
<dbReference type="InterPro" id="IPR022655">
    <property type="entry name" value="DUF1553"/>
</dbReference>
<protein>
    <submittedName>
        <fullName evidence="3">DUF1549 domain-containing protein</fullName>
    </submittedName>
</protein>
<evidence type="ECO:0000259" key="2">
    <source>
        <dbReference type="Pfam" id="PF07587"/>
    </source>
</evidence>
<feature type="domain" description="DUF1553" evidence="2">
    <location>
        <begin position="287"/>
        <end position="509"/>
    </location>
</feature>
<dbReference type="Proteomes" id="UP000676565">
    <property type="component" value="Unassembled WGS sequence"/>
</dbReference>
<sequence>MWGRNLLFIAIVAGGVLALRASLFPLYTESRKVKFDPTPAEQNDFRAVVSKVDHSFREDWAAKQLRPAARADDLAVARRLSLALTGSVPSLEEIRQFELQPPEKRLDGWANHLLHDRRFADYFADRLARAFVGTEDGPLLTYRKRRYISWLGDELFKNTSYAEIVRQMISAQGLNTDTPAVNFIAATFDENKKAPDAEKLAIRVTRAFLGLRIDCAQCHDHFLEPAWKQTHFQALAAFFGQTKHAVTNIADADKGEYEFEDRVAGGTHQIAPSVPFAPELLPAHGTRRERLASWVTDPENVYFARATVNRVWAMMFGRPLLRRVEAQTLDEMSTEKIPPALRILADDFAAHGHDLRRLVLLIASTDVFRLDSAAEFEVTDAHDDSLAVFPLTRLRPEQVIGNVIQAASVKTINQQSHIFVRAMRYFNERDFVKRYGDADDDEFARAHGTIPQRLLMMNGDLVDGKAKDELLSASTQIAMFAPSDAAAVETAYLTVLTRRPTQRETEHFTAKLAGTTGDERKRRLADLYWVLFNSTELATNR</sequence>
<feature type="domain" description="DUF1549" evidence="1">
    <location>
        <begin position="51"/>
        <end position="243"/>
    </location>
</feature>
<dbReference type="EMBL" id="JAGKQQ010000001">
    <property type="protein sequence ID" value="MBP3957410.1"/>
    <property type="molecule type" value="Genomic_DNA"/>
</dbReference>
<organism evidence="3 4">
    <name type="scientific">Gemmata palustris</name>
    <dbReference type="NCBI Taxonomy" id="2822762"/>
    <lineage>
        <taxon>Bacteria</taxon>
        <taxon>Pseudomonadati</taxon>
        <taxon>Planctomycetota</taxon>
        <taxon>Planctomycetia</taxon>
        <taxon>Gemmatales</taxon>
        <taxon>Gemmataceae</taxon>
        <taxon>Gemmata</taxon>
    </lineage>
</organism>
<dbReference type="InterPro" id="IPR011444">
    <property type="entry name" value="DUF1549"/>
</dbReference>
<evidence type="ECO:0000313" key="3">
    <source>
        <dbReference type="EMBL" id="MBP3957410.1"/>
    </source>
</evidence>
<reference evidence="3 4" key="1">
    <citation type="submission" date="2021-04" db="EMBL/GenBank/DDBJ databases">
        <authorList>
            <person name="Ivanova A."/>
        </authorList>
    </citation>
    <scope>NUCLEOTIDE SEQUENCE [LARGE SCALE GENOMIC DNA]</scope>
    <source>
        <strain evidence="3 4">G18</strain>
    </source>
</reference>
<accession>A0ABS5BVZ7</accession>
<name>A0ABS5BVZ7_9BACT</name>
<dbReference type="PANTHER" id="PTHR35889">
    <property type="entry name" value="CYCLOINULO-OLIGOSACCHARIDE FRUCTANOTRANSFERASE-RELATED"/>
    <property type="match status" value="1"/>
</dbReference>
<comment type="caution">
    <text evidence="3">The sequence shown here is derived from an EMBL/GenBank/DDBJ whole genome shotgun (WGS) entry which is preliminary data.</text>
</comment>
<dbReference type="PANTHER" id="PTHR35889:SF3">
    <property type="entry name" value="F-BOX DOMAIN-CONTAINING PROTEIN"/>
    <property type="match status" value="1"/>
</dbReference>
<evidence type="ECO:0000259" key="1">
    <source>
        <dbReference type="Pfam" id="PF07583"/>
    </source>
</evidence>
<proteinExistence type="predicted"/>
<keyword evidence="4" id="KW-1185">Reference proteome</keyword>